<feature type="domain" description="FAD/NAD(P)-binding" evidence="2">
    <location>
        <begin position="6"/>
        <end position="266"/>
    </location>
</feature>
<name>A0ABW2UPF7_9RHOB</name>
<dbReference type="EMBL" id="JBHTFQ010000008">
    <property type="protein sequence ID" value="MFC7705431.1"/>
    <property type="molecule type" value="Genomic_DNA"/>
</dbReference>
<dbReference type="PRINTS" id="PR00469">
    <property type="entry name" value="PNDRDTASEII"/>
</dbReference>
<dbReference type="InterPro" id="IPR041854">
    <property type="entry name" value="BFD-like_2Fe2S-bd_dom_sf"/>
</dbReference>
<keyword evidence="4" id="KW-1185">Reference proteome</keyword>
<dbReference type="Gene3D" id="3.50.50.60">
    <property type="entry name" value="FAD/NAD(P)-binding domain"/>
    <property type="match status" value="1"/>
</dbReference>
<sequence length="418" mass="43335">MTDEARVLVVGAGAAGLAAAVALTEAGLPVKVVDQARAPGGAVHRQPLPGGRGAGTAEHKRSFAALLKKVHAAGIEITCETGFAGLDHTGTALLTGEGAGLLRPRGLVLATGARELVQPRLGWTLPGVQTAGALQTRLKTLGVAPQGRILLAGNGPLLLAVGAELAALGNPPIVIALGGRPFSLRGMRLPLPYQIEAARHLARLLAARVPVLTGAHLCAISRHDDMLTARIRTRRGLREFHADLLGLHDGIRPNDIGFAGNSPIPVEHAGDCREALGARAALADGRRAGLALSAQLLGKPAPAPCPDVARERAAQQRLAALFAPVDVPPLADLPADTILCRCEGRTLGDLRALGPTPTVRQLRLTGRFAMGACQGRFCAEWVTRLAGRNDLGLARMPLRPVPIADLLTLPDTSDGDLA</sequence>
<dbReference type="Gene3D" id="3.40.50.720">
    <property type="entry name" value="NAD(P)-binding Rossmann-like Domain"/>
    <property type="match status" value="1"/>
</dbReference>
<evidence type="ECO:0000259" key="2">
    <source>
        <dbReference type="Pfam" id="PF07992"/>
    </source>
</evidence>
<evidence type="ECO:0000313" key="4">
    <source>
        <dbReference type="Proteomes" id="UP001596516"/>
    </source>
</evidence>
<dbReference type="PANTHER" id="PTHR42949:SF3">
    <property type="entry name" value="ANAEROBIC GLYCEROL-3-PHOSPHATE DEHYDROGENASE SUBUNIT B"/>
    <property type="match status" value="1"/>
</dbReference>
<accession>A0ABW2UPF7</accession>
<protein>
    <submittedName>
        <fullName evidence="3">FAD-dependent oxidoreductase</fullName>
    </submittedName>
</protein>
<keyword evidence="1" id="KW-0560">Oxidoreductase</keyword>
<reference evidence="4" key="1">
    <citation type="journal article" date="2019" name="Int. J. Syst. Evol. Microbiol.">
        <title>The Global Catalogue of Microorganisms (GCM) 10K type strain sequencing project: providing services to taxonomists for standard genome sequencing and annotation.</title>
        <authorList>
            <consortium name="The Broad Institute Genomics Platform"/>
            <consortium name="The Broad Institute Genome Sequencing Center for Infectious Disease"/>
            <person name="Wu L."/>
            <person name="Ma J."/>
        </authorList>
    </citation>
    <scope>NUCLEOTIDE SEQUENCE [LARGE SCALE GENOMIC DNA]</scope>
    <source>
        <strain evidence="4">CGMCC 1.12750</strain>
    </source>
</reference>
<dbReference type="PANTHER" id="PTHR42949">
    <property type="entry name" value="ANAEROBIC GLYCEROL-3-PHOSPHATE DEHYDROGENASE SUBUNIT B"/>
    <property type="match status" value="1"/>
</dbReference>
<dbReference type="Proteomes" id="UP001596516">
    <property type="component" value="Unassembled WGS sequence"/>
</dbReference>
<dbReference type="InterPro" id="IPR051691">
    <property type="entry name" value="Metab_Enz_Cyan_OpOx_G3PDH"/>
</dbReference>
<gene>
    <name evidence="3" type="ORF">ACFQXB_14635</name>
</gene>
<comment type="caution">
    <text evidence="3">The sequence shown here is derived from an EMBL/GenBank/DDBJ whole genome shotgun (WGS) entry which is preliminary data.</text>
</comment>
<dbReference type="InterPro" id="IPR036188">
    <property type="entry name" value="FAD/NAD-bd_sf"/>
</dbReference>
<dbReference type="PRINTS" id="PR00368">
    <property type="entry name" value="FADPNR"/>
</dbReference>
<dbReference type="Gene3D" id="1.10.10.1100">
    <property type="entry name" value="BFD-like [2Fe-2S]-binding domain"/>
    <property type="match status" value="1"/>
</dbReference>
<evidence type="ECO:0000313" key="3">
    <source>
        <dbReference type="EMBL" id="MFC7705431.1"/>
    </source>
</evidence>
<dbReference type="RefSeq" id="WP_377405349.1">
    <property type="nucleotide sequence ID" value="NZ_JBHTFQ010000008.1"/>
</dbReference>
<organism evidence="3 4">
    <name type="scientific">Plastorhodobacter daqingensis</name>
    <dbReference type="NCBI Taxonomy" id="1387281"/>
    <lineage>
        <taxon>Bacteria</taxon>
        <taxon>Pseudomonadati</taxon>
        <taxon>Pseudomonadota</taxon>
        <taxon>Alphaproteobacteria</taxon>
        <taxon>Rhodobacterales</taxon>
        <taxon>Paracoccaceae</taxon>
        <taxon>Plastorhodobacter</taxon>
    </lineage>
</organism>
<evidence type="ECO:0000256" key="1">
    <source>
        <dbReference type="ARBA" id="ARBA00023002"/>
    </source>
</evidence>
<dbReference type="InterPro" id="IPR023753">
    <property type="entry name" value="FAD/NAD-binding_dom"/>
</dbReference>
<dbReference type="SUPFAM" id="SSF51905">
    <property type="entry name" value="FAD/NAD(P)-binding domain"/>
    <property type="match status" value="1"/>
</dbReference>
<proteinExistence type="predicted"/>
<dbReference type="Pfam" id="PF07992">
    <property type="entry name" value="Pyr_redox_2"/>
    <property type="match status" value="1"/>
</dbReference>